<reference evidence="1 2" key="1">
    <citation type="journal article" date="2012" name="Appl. Soil Ecol.">
        <title>Isolation and characterization of new plant growth-promoting bacterial endophytes.</title>
        <authorList>
            <person name="Rashid S."/>
            <person name="Charles T.C."/>
            <person name="Glick B.R."/>
        </authorList>
    </citation>
    <scope>NUCLEOTIDE SEQUENCE [LARGE SCALE GENOMIC DNA]</scope>
    <source>
        <strain evidence="1 2">YsS1</strain>
    </source>
</reference>
<protein>
    <submittedName>
        <fullName evidence="1">Uncharacterized protein</fullName>
    </submittedName>
</protein>
<accession>A0ABY8P9J2</accession>
<keyword evidence="2" id="KW-1185">Reference proteome</keyword>
<gene>
    <name evidence="1" type="ORF">QCD61_19350</name>
</gene>
<organism evidence="1 2">
    <name type="scientific">Pseudomonas viciae</name>
    <dbReference type="NCBI Taxonomy" id="2505979"/>
    <lineage>
        <taxon>Bacteria</taxon>
        <taxon>Pseudomonadati</taxon>
        <taxon>Pseudomonadota</taxon>
        <taxon>Gammaproteobacteria</taxon>
        <taxon>Pseudomonadales</taxon>
        <taxon>Pseudomonadaceae</taxon>
        <taxon>Pseudomonas</taxon>
    </lineage>
</organism>
<proteinExistence type="predicted"/>
<dbReference type="EMBL" id="CP123771">
    <property type="protein sequence ID" value="WGO91853.1"/>
    <property type="molecule type" value="Genomic_DNA"/>
</dbReference>
<evidence type="ECO:0000313" key="2">
    <source>
        <dbReference type="Proteomes" id="UP001227386"/>
    </source>
</evidence>
<name>A0ABY8P9J2_9PSED</name>
<dbReference type="Proteomes" id="UP001227386">
    <property type="component" value="Chromosome"/>
</dbReference>
<dbReference type="RefSeq" id="WP_280944285.1">
    <property type="nucleotide sequence ID" value="NZ_CP123771.1"/>
</dbReference>
<evidence type="ECO:0000313" key="1">
    <source>
        <dbReference type="EMBL" id="WGO91853.1"/>
    </source>
</evidence>
<sequence>MTRKKQDVEQPGMTNGLKALGHVAIGIQYDMALAFAKANPGLSTEQIIQLAAVGSTIQFDAVIDQHYTGKSAPEITSKLRNVRPGKAR</sequence>